<dbReference type="RefSeq" id="WP_007140074.1">
    <property type="nucleotide sequence ID" value="NZ_AOLZ01000012.1"/>
</dbReference>
<feature type="domain" description="Domain of unknown function" evidence="1">
    <location>
        <begin position="11"/>
        <end position="209"/>
    </location>
</feature>
<dbReference type="Pfam" id="PF26404">
    <property type="entry name" value="DUF8102"/>
    <property type="match status" value="1"/>
</dbReference>
<protein>
    <recommendedName>
        <fullName evidence="1">Domain of unknown function domain-containing protein</fullName>
    </recommendedName>
</protein>
<dbReference type="InterPro" id="IPR058415">
    <property type="entry name" value="DUF8102"/>
</dbReference>
<dbReference type="Proteomes" id="UP000011555">
    <property type="component" value="Unassembled WGS sequence"/>
</dbReference>
<dbReference type="EMBL" id="CP019285">
    <property type="protein sequence ID" value="APW97720.1"/>
    <property type="molecule type" value="Genomic_DNA"/>
</dbReference>
<proteinExistence type="predicted"/>
<evidence type="ECO:0000313" key="3">
    <source>
        <dbReference type="EMBL" id="EMA37537.1"/>
    </source>
</evidence>
<dbReference type="PATRIC" id="fig|358396.7.peg.319"/>
<keyword evidence="4" id="KW-1185">Reference proteome</keyword>
<gene>
    <name evidence="3" type="ORF">C445_01581</name>
    <name evidence="2" type="ORF">CHINAEXTREME_08000</name>
</gene>
<reference evidence="2 5" key="1">
    <citation type="journal article" date="2011" name="J. Bacteriol.">
        <title>Genome sequence of Halobiforma lacisalsi AJ5, an extremely halophilic archaeon which harbors a bop gene.</title>
        <authorList>
            <person name="Jiang X."/>
            <person name="Wang S."/>
            <person name="Cheng H."/>
            <person name="Huo Y."/>
            <person name="Zhang X."/>
            <person name="Zhu X."/>
            <person name="Han X."/>
            <person name="Ni P."/>
            <person name="Wu M."/>
        </authorList>
    </citation>
    <scope>NUCLEOTIDE SEQUENCE [LARGE SCALE GENOMIC DNA]</scope>
    <source>
        <strain evidence="2 5">AJ5</strain>
    </source>
</reference>
<dbReference type="Proteomes" id="UP000186547">
    <property type="component" value="Chromosome"/>
</dbReference>
<dbReference type="GeneID" id="30921058"/>
<dbReference type="KEGG" id="hlc:CHINAEXTREME08000"/>
<organism evidence="3 4">
    <name type="scientific">Natronobacterium lacisalsi AJ5</name>
    <dbReference type="NCBI Taxonomy" id="358396"/>
    <lineage>
        <taxon>Archaea</taxon>
        <taxon>Methanobacteriati</taxon>
        <taxon>Methanobacteriota</taxon>
        <taxon>Stenosarchaea group</taxon>
        <taxon>Halobacteria</taxon>
        <taxon>Halobacteriales</taxon>
        <taxon>Natrialbaceae</taxon>
        <taxon>Natronobacterium</taxon>
    </lineage>
</organism>
<evidence type="ECO:0000313" key="4">
    <source>
        <dbReference type="Proteomes" id="UP000011555"/>
    </source>
</evidence>
<evidence type="ECO:0000313" key="5">
    <source>
        <dbReference type="Proteomes" id="UP000186547"/>
    </source>
</evidence>
<reference evidence="2" key="3">
    <citation type="submission" date="2017-01" db="EMBL/GenBank/DDBJ databases">
        <authorList>
            <person name="Mah S.A."/>
            <person name="Swanson W.J."/>
            <person name="Moy G.W."/>
            <person name="Vacquier V.D."/>
        </authorList>
    </citation>
    <scope>NUCLEOTIDE SEQUENCE</scope>
    <source>
        <strain evidence="2">AJ5</strain>
    </source>
</reference>
<dbReference type="eggNOG" id="arCOG10137">
    <property type="taxonomic scope" value="Archaea"/>
</dbReference>
<reference evidence="3 4" key="2">
    <citation type="journal article" date="2014" name="PLoS Genet.">
        <title>Phylogenetically driven sequencing of extremely halophilic archaea reveals strategies for static and dynamic osmo-response.</title>
        <authorList>
            <person name="Becker E.A."/>
            <person name="Seitzer P.M."/>
            <person name="Tritt A."/>
            <person name="Larsen D."/>
            <person name="Krusor M."/>
            <person name="Yao A.I."/>
            <person name="Wu D."/>
            <person name="Madern D."/>
            <person name="Eisen J.A."/>
            <person name="Darling A.E."/>
            <person name="Facciotti M.T."/>
        </authorList>
    </citation>
    <scope>NUCLEOTIDE SEQUENCE [LARGE SCALE GENOMIC DNA]</scope>
    <source>
        <strain evidence="3 4">AJ5</strain>
    </source>
</reference>
<evidence type="ECO:0000313" key="2">
    <source>
        <dbReference type="EMBL" id="APW97720.1"/>
    </source>
</evidence>
<sequence>MNTDPDRDRGVLSSADRSYLLGETTMSHEQSRRNAEARIRRRVENAILDFDLLLHTLAEKDRRQVFDDVHTDQAMLDGLRAMVAFAYVGTKEQGLEFDEVLVPAVRASEEAAAARRADANVSVDVTFDVEMTSETPLEGVVERLEAGDPVTPRELFSLIMRGDDDPARHESISLVGTDAEGVDDQFLERLATYLEGEVRRETDSRAVIELEVEVEGEENSDGGDDGGD</sequence>
<dbReference type="EMBL" id="AOLZ01000012">
    <property type="protein sequence ID" value="EMA37537.1"/>
    <property type="molecule type" value="Genomic_DNA"/>
</dbReference>
<evidence type="ECO:0000259" key="1">
    <source>
        <dbReference type="Pfam" id="PF26404"/>
    </source>
</evidence>
<accession>M0LVF0</accession>
<name>M0LVF0_NATLA</name>
<dbReference type="AlphaFoldDB" id="M0LVF0"/>